<evidence type="ECO:0000313" key="3">
    <source>
        <dbReference type="Proteomes" id="UP001447188"/>
    </source>
</evidence>
<name>A0ABR3GI32_9PEZI</name>
<feature type="region of interest" description="Disordered" evidence="1">
    <location>
        <begin position="58"/>
        <end position="162"/>
    </location>
</feature>
<sequence>MADTHTPGSDPPTPGVANTSPEKNSKVDFWYAVFQCMDGNPKVDFDKLAEKCNYKNAATARATYNQRRNKLIQSNGTEASPTAGGAKRGRKPKDSSVDVDGETAKKKRGPGRKPKPAGTATDKPAKKRGRPAKKATPTPPPEVGGGAQELEAEEQDTEVDSD</sequence>
<feature type="compositionally biased region" description="Acidic residues" evidence="1">
    <location>
        <begin position="150"/>
        <end position="162"/>
    </location>
</feature>
<dbReference type="EMBL" id="JBBBZM010000067">
    <property type="protein sequence ID" value="KAL0635570.1"/>
    <property type="molecule type" value="Genomic_DNA"/>
</dbReference>
<feature type="region of interest" description="Disordered" evidence="1">
    <location>
        <begin position="1"/>
        <end position="23"/>
    </location>
</feature>
<reference evidence="2 3" key="1">
    <citation type="submission" date="2024-02" db="EMBL/GenBank/DDBJ databases">
        <title>Discinaceae phylogenomics.</title>
        <authorList>
            <person name="Dirks A.C."/>
            <person name="James T.Y."/>
        </authorList>
    </citation>
    <scope>NUCLEOTIDE SEQUENCE [LARGE SCALE GENOMIC DNA]</scope>
    <source>
        <strain evidence="2 3">ACD0624</strain>
    </source>
</reference>
<proteinExistence type="predicted"/>
<organism evidence="2 3">
    <name type="scientific">Discina gigas</name>
    <dbReference type="NCBI Taxonomy" id="1032678"/>
    <lineage>
        <taxon>Eukaryota</taxon>
        <taxon>Fungi</taxon>
        <taxon>Dikarya</taxon>
        <taxon>Ascomycota</taxon>
        <taxon>Pezizomycotina</taxon>
        <taxon>Pezizomycetes</taxon>
        <taxon>Pezizales</taxon>
        <taxon>Discinaceae</taxon>
        <taxon>Discina</taxon>
    </lineage>
</organism>
<dbReference type="Proteomes" id="UP001447188">
    <property type="component" value="Unassembled WGS sequence"/>
</dbReference>
<evidence type="ECO:0000313" key="2">
    <source>
        <dbReference type="EMBL" id="KAL0635570.1"/>
    </source>
</evidence>
<accession>A0ABR3GI32</accession>
<gene>
    <name evidence="2" type="ORF">Q9L58_005501</name>
</gene>
<evidence type="ECO:0000256" key="1">
    <source>
        <dbReference type="SAM" id="MobiDB-lite"/>
    </source>
</evidence>
<protein>
    <submittedName>
        <fullName evidence="2">Uncharacterized protein</fullName>
    </submittedName>
</protein>
<comment type="caution">
    <text evidence="2">The sequence shown here is derived from an EMBL/GenBank/DDBJ whole genome shotgun (WGS) entry which is preliminary data.</text>
</comment>
<feature type="compositionally biased region" description="Basic residues" evidence="1">
    <location>
        <begin position="105"/>
        <end position="115"/>
    </location>
</feature>
<keyword evidence="3" id="KW-1185">Reference proteome</keyword>
<feature type="compositionally biased region" description="Polar residues" evidence="1">
    <location>
        <begin position="62"/>
        <end position="80"/>
    </location>
</feature>